<reference evidence="1" key="1">
    <citation type="journal article" date="2020" name="Stud. Mycol.">
        <title>101 Dothideomycetes genomes: a test case for predicting lifestyles and emergence of pathogens.</title>
        <authorList>
            <person name="Haridas S."/>
            <person name="Albert R."/>
            <person name="Binder M."/>
            <person name="Bloem J."/>
            <person name="Labutti K."/>
            <person name="Salamov A."/>
            <person name="Andreopoulos B."/>
            <person name="Baker S."/>
            <person name="Barry K."/>
            <person name="Bills G."/>
            <person name="Bluhm B."/>
            <person name="Cannon C."/>
            <person name="Castanera R."/>
            <person name="Culley D."/>
            <person name="Daum C."/>
            <person name="Ezra D."/>
            <person name="Gonzalez J."/>
            <person name="Henrissat B."/>
            <person name="Kuo A."/>
            <person name="Liang C."/>
            <person name="Lipzen A."/>
            <person name="Lutzoni F."/>
            <person name="Magnuson J."/>
            <person name="Mondo S."/>
            <person name="Nolan M."/>
            <person name="Ohm R."/>
            <person name="Pangilinan J."/>
            <person name="Park H.-J."/>
            <person name="Ramirez L."/>
            <person name="Alfaro M."/>
            <person name="Sun H."/>
            <person name="Tritt A."/>
            <person name="Yoshinaga Y."/>
            <person name="Zwiers L.-H."/>
            <person name="Turgeon B."/>
            <person name="Goodwin S."/>
            <person name="Spatafora J."/>
            <person name="Crous P."/>
            <person name="Grigoriev I."/>
        </authorList>
    </citation>
    <scope>NUCLEOTIDE SEQUENCE</scope>
    <source>
        <strain evidence="1">ATCC 200398</strain>
    </source>
</reference>
<keyword evidence="2" id="KW-1185">Reference proteome</keyword>
<evidence type="ECO:0000313" key="2">
    <source>
        <dbReference type="Proteomes" id="UP000799755"/>
    </source>
</evidence>
<protein>
    <submittedName>
        <fullName evidence="1">Alcohol dehydrogenase-like protein</fullName>
    </submittedName>
</protein>
<organism evidence="1 2">
    <name type="scientific">Lindgomyces ingoldianus</name>
    <dbReference type="NCBI Taxonomy" id="673940"/>
    <lineage>
        <taxon>Eukaryota</taxon>
        <taxon>Fungi</taxon>
        <taxon>Dikarya</taxon>
        <taxon>Ascomycota</taxon>
        <taxon>Pezizomycotina</taxon>
        <taxon>Dothideomycetes</taxon>
        <taxon>Pleosporomycetidae</taxon>
        <taxon>Pleosporales</taxon>
        <taxon>Lindgomycetaceae</taxon>
        <taxon>Lindgomyces</taxon>
    </lineage>
</organism>
<sequence>MTSPEAFHGWLGHAPDSAQGKLKWESFTPKPFAPTDIDIKVSHCGICGTDIHTLRSGWGPTHYPVCVGHEIVGHVVRIGSSVTRISIGERIGVGAQAGSCLKDDCEECSSGMENHCAKGFVGTYNGRYPDGNWSFGGYADYVRVPSHFAVKIPGSIPSADAAPMLCGGITVYAPLKKNGAGPGKRVGIVGVGGLGHFGVLFAKALGCDKVVAISRSRSKEKDSISMGADTYIATSEDKNWAKIHQRSLDLIVSTVSSPDMPLSGYLRLLRTNGQFIQVGAPEDKLPAFSAGALIGKGCKIGGSQIGSPREIEEMLRFAADKKVKPWVQQRRMGDVNQAVVDMEAGKARYRYVLVNDDFEDHAKL</sequence>
<dbReference type="Proteomes" id="UP000799755">
    <property type="component" value="Unassembled WGS sequence"/>
</dbReference>
<accession>A0ACB6QDL6</accession>
<evidence type="ECO:0000313" key="1">
    <source>
        <dbReference type="EMBL" id="KAF2464987.1"/>
    </source>
</evidence>
<comment type="caution">
    <text evidence="1">The sequence shown here is derived from an EMBL/GenBank/DDBJ whole genome shotgun (WGS) entry which is preliminary data.</text>
</comment>
<proteinExistence type="predicted"/>
<name>A0ACB6QDL6_9PLEO</name>
<gene>
    <name evidence="1" type="ORF">BDR25DRAFT_346315</name>
</gene>
<dbReference type="EMBL" id="MU003532">
    <property type="protein sequence ID" value="KAF2464987.1"/>
    <property type="molecule type" value="Genomic_DNA"/>
</dbReference>